<accession>A0AAV4GIZ7</accession>
<dbReference type="PANTHER" id="PTHR11412">
    <property type="entry name" value="MACROGLOBULIN / COMPLEMENT"/>
    <property type="match status" value="1"/>
</dbReference>
<dbReference type="Gene3D" id="2.60.40.1940">
    <property type="match status" value="1"/>
</dbReference>
<dbReference type="InterPro" id="IPR040839">
    <property type="entry name" value="MG4"/>
</dbReference>
<dbReference type="Gene3D" id="2.60.40.10">
    <property type="entry name" value="Immunoglobulins"/>
    <property type="match status" value="1"/>
</dbReference>
<dbReference type="Pfam" id="PF01835">
    <property type="entry name" value="MG2"/>
    <property type="match status" value="1"/>
</dbReference>
<evidence type="ECO:0000259" key="2">
    <source>
        <dbReference type="Pfam" id="PF17789"/>
    </source>
</evidence>
<dbReference type="GO" id="GO:0004866">
    <property type="term" value="F:endopeptidase inhibitor activity"/>
    <property type="evidence" value="ECO:0007669"/>
    <property type="project" value="InterPro"/>
</dbReference>
<dbReference type="InterPro" id="IPR041555">
    <property type="entry name" value="MG3"/>
</dbReference>
<dbReference type="InterPro" id="IPR002890">
    <property type="entry name" value="MG2"/>
</dbReference>
<comment type="caution">
    <text evidence="4">The sequence shown here is derived from an EMBL/GenBank/DDBJ whole genome shotgun (WGS) entry which is preliminary data.</text>
</comment>
<protein>
    <submittedName>
        <fullName evidence="4">Complement component C3-like protein</fullName>
    </submittedName>
</protein>
<evidence type="ECO:0000259" key="1">
    <source>
        <dbReference type="Pfam" id="PF01835"/>
    </source>
</evidence>
<dbReference type="PANTHER" id="PTHR11412:SF166">
    <property type="entry name" value="NTR DOMAIN-CONTAINING PROTEIN"/>
    <property type="match status" value="1"/>
</dbReference>
<dbReference type="InterPro" id="IPR050473">
    <property type="entry name" value="A2M/Complement_sys"/>
</dbReference>
<dbReference type="Pfam" id="PF17791">
    <property type="entry name" value="MG3"/>
    <property type="match status" value="1"/>
</dbReference>
<dbReference type="EMBL" id="BMAT01012087">
    <property type="protein sequence ID" value="GFR85498.1"/>
    <property type="molecule type" value="Genomic_DNA"/>
</dbReference>
<evidence type="ECO:0000313" key="5">
    <source>
        <dbReference type="Proteomes" id="UP000762676"/>
    </source>
</evidence>
<keyword evidence="5" id="KW-1185">Reference proteome</keyword>
<sequence length="422" mass="47261">MYRHLYPSPSCLNSLPCVPAVYIRVMTLNEAFRPMKWPVQVEIQNPEGMTISRKTIDSNDLIIKDTLQIPENPVYGNWTVTAKFMNGLKTSSAIRFEVKEYVLPTFSVKFNIPEDRKVILPNDTHFYMTVQAEYVYGKPVKGHVTVTYGLLWHGHVFTVGKQRNLQLNDTGYTECGITMQELRLPVQSVWFPNGGRLHIKAHVTEVASGRVQRADDVSVVFSDHLYVLRFIRSPRFFKPGLPYVLQVDVVRANGEAGSDVPLNVECRLDVGGDGSDTQPQLLHPDYRDVGTPVVADAMGHVAVTYTIPAVAKTLMFKITPTTSGGDSLSTYHFHARPFYSPSNAYMQVHAVLSDPRKRGSKPKVGDYVSVTSTYTSAEDVSTVNLVVSTQLDTVITYNYASFKHKTSPIATQWKISTTNNYN</sequence>
<dbReference type="InterPro" id="IPR013783">
    <property type="entry name" value="Ig-like_fold"/>
</dbReference>
<feature type="domain" description="Macroglobulin" evidence="3">
    <location>
        <begin position="100"/>
        <end position="182"/>
    </location>
</feature>
<feature type="domain" description="Macroglobulin" evidence="2">
    <location>
        <begin position="228"/>
        <end position="318"/>
    </location>
</feature>
<evidence type="ECO:0000313" key="4">
    <source>
        <dbReference type="EMBL" id="GFR85498.1"/>
    </source>
</evidence>
<reference evidence="4 5" key="1">
    <citation type="journal article" date="2021" name="Elife">
        <title>Chloroplast acquisition without the gene transfer in kleptoplastic sea slugs, Plakobranchus ocellatus.</title>
        <authorList>
            <person name="Maeda T."/>
            <person name="Takahashi S."/>
            <person name="Yoshida T."/>
            <person name="Shimamura S."/>
            <person name="Takaki Y."/>
            <person name="Nagai Y."/>
            <person name="Toyoda A."/>
            <person name="Suzuki Y."/>
            <person name="Arimoto A."/>
            <person name="Ishii H."/>
            <person name="Satoh N."/>
            <person name="Nishiyama T."/>
            <person name="Hasebe M."/>
            <person name="Maruyama T."/>
            <person name="Minagawa J."/>
            <person name="Obokata J."/>
            <person name="Shigenobu S."/>
        </authorList>
    </citation>
    <scope>NUCLEOTIDE SEQUENCE [LARGE SCALE GENOMIC DNA]</scope>
</reference>
<dbReference type="Proteomes" id="UP000762676">
    <property type="component" value="Unassembled WGS sequence"/>
</dbReference>
<dbReference type="Pfam" id="PF17789">
    <property type="entry name" value="MG4"/>
    <property type="match status" value="1"/>
</dbReference>
<gene>
    <name evidence="4" type="ORF">ElyMa_006029800</name>
</gene>
<organism evidence="4 5">
    <name type="scientific">Elysia marginata</name>
    <dbReference type="NCBI Taxonomy" id="1093978"/>
    <lineage>
        <taxon>Eukaryota</taxon>
        <taxon>Metazoa</taxon>
        <taxon>Spiralia</taxon>
        <taxon>Lophotrochozoa</taxon>
        <taxon>Mollusca</taxon>
        <taxon>Gastropoda</taxon>
        <taxon>Heterobranchia</taxon>
        <taxon>Euthyneura</taxon>
        <taxon>Panpulmonata</taxon>
        <taxon>Sacoglossa</taxon>
        <taxon>Placobranchoidea</taxon>
        <taxon>Plakobranchidae</taxon>
        <taxon>Elysia</taxon>
    </lineage>
</organism>
<dbReference type="AlphaFoldDB" id="A0AAV4GIZ7"/>
<proteinExistence type="predicted"/>
<feature type="domain" description="Macroglobulin" evidence="1">
    <location>
        <begin position="21"/>
        <end position="98"/>
    </location>
</feature>
<dbReference type="Gene3D" id="2.60.40.1930">
    <property type="match status" value="1"/>
</dbReference>
<name>A0AAV4GIZ7_9GAST</name>
<evidence type="ECO:0000259" key="3">
    <source>
        <dbReference type="Pfam" id="PF17791"/>
    </source>
</evidence>